<dbReference type="PANTHER" id="PTHR42878">
    <property type="entry name" value="TWO-COMPONENT HISTIDINE KINASE"/>
    <property type="match status" value="1"/>
</dbReference>
<dbReference type="Gene3D" id="3.30.565.10">
    <property type="entry name" value="Histidine kinase-like ATPase, C-terminal domain"/>
    <property type="match status" value="1"/>
</dbReference>
<dbReference type="PROSITE" id="PS50109">
    <property type="entry name" value="HIS_KIN"/>
    <property type="match status" value="1"/>
</dbReference>
<keyword evidence="5" id="KW-0547">Nucleotide-binding</keyword>
<evidence type="ECO:0000256" key="1">
    <source>
        <dbReference type="ARBA" id="ARBA00000085"/>
    </source>
</evidence>
<dbReference type="RefSeq" id="WP_112238229.1">
    <property type="nucleotide sequence ID" value="NZ_QMCH01000003.1"/>
</dbReference>
<evidence type="ECO:0000256" key="5">
    <source>
        <dbReference type="ARBA" id="ARBA00022741"/>
    </source>
</evidence>
<organism evidence="11 12">
    <name type="scientific">Polynucleobacter paneuropaeus</name>
    <dbReference type="NCBI Taxonomy" id="2527775"/>
    <lineage>
        <taxon>Bacteria</taxon>
        <taxon>Pseudomonadati</taxon>
        <taxon>Pseudomonadota</taxon>
        <taxon>Betaproteobacteria</taxon>
        <taxon>Burkholderiales</taxon>
        <taxon>Burkholderiaceae</taxon>
        <taxon>Polynucleobacter</taxon>
    </lineage>
</organism>
<comment type="caution">
    <text evidence="11">The sequence shown here is derived from an EMBL/GenBank/DDBJ whole genome shotgun (WGS) entry which is preliminary data.</text>
</comment>
<accession>A0ABX9F9T6</accession>
<comment type="catalytic activity">
    <reaction evidence="1">
        <text>ATP + protein L-histidine = ADP + protein N-phospho-L-histidine.</text>
        <dbReference type="EC" id="2.7.13.3"/>
    </reaction>
</comment>
<dbReference type="InterPro" id="IPR050351">
    <property type="entry name" value="BphY/WalK/GraS-like"/>
</dbReference>
<dbReference type="PRINTS" id="PR00344">
    <property type="entry name" value="BCTRLSENSOR"/>
</dbReference>
<dbReference type="SUPFAM" id="SSF47384">
    <property type="entry name" value="Homodimeric domain of signal transducing histidine kinase"/>
    <property type="match status" value="1"/>
</dbReference>
<dbReference type="SMART" id="SM00387">
    <property type="entry name" value="HATPase_c"/>
    <property type="match status" value="1"/>
</dbReference>
<dbReference type="CDD" id="cd00082">
    <property type="entry name" value="HisKA"/>
    <property type="match status" value="1"/>
</dbReference>
<evidence type="ECO:0000313" key="12">
    <source>
        <dbReference type="Proteomes" id="UP000251072"/>
    </source>
</evidence>
<evidence type="ECO:0000313" key="11">
    <source>
        <dbReference type="EMBL" id="RAZ42306.1"/>
    </source>
</evidence>
<keyword evidence="3" id="KW-0597">Phosphoprotein</keyword>
<feature type="transmembrane region" description="Helical" evidence="9">
    <location>
        <begin position="37"/>
        <end position="56"/>
    </location>
</feature>
<protein>
    <recommendedName>
        <fullName evidence="2">histidine kinase</fullName>
        <ecNumber evidence="2">2.7.13.3</ecNumber>
    </recommendedName>
</protein>
<dbReference type="InterPro" id="IPR003594">
    <property type="entry name" value="HATPase_dom"/>
</dbReference>
<feature type="transmembrane region" description="Helical" evidence="9">
    <location>
        <begin position="68"/>
        <end position="86"/>
    </location>
</feature>
<dbReference type="Proteomes" id="UP000251072">
    <property type="component" value="Unassembled WGS sequence"/>
</dbReference>
<keyword evidence="12" id="KW-1185">Reference proteome</keyword>
<evidence type="ECO:0000256" key="2">
    <source>
        <dbReference type="ARBA" id="ARBA00012438"/>
    </source>
</evidence>
<keyword evidence="7" id="KW-0067">ATP-binding</keyword>
<dbReference type="EMBL" id="QMCH01000003">
    <property type="protein sequence ID" value="RAZ42306.1"/>
    <property type="molecule type" value="Genomic_DNA"/>
</dbReference>
<dbReference type="InterPro" id="IPR003661">
    <property type="entry name" value="HisK_dim/P_dom"/>
</dbReference>
<gene>
    <name evidence="11" type="ORF">DP176_07090</name>
</gene>
<evidence type="ECO:0000256" key="6">
    <source>
        <dbReference type="ARBA" id="ARBA00022777"/>
    </source>
</evidence>
<proteinExistence type="predicted"/>
<reference evidence="11 12" key="1">
    <citation type="submission" date="2018-06" db="EMBL/GenBank/DDBJ databases">
        <title>Genome of strain Polynucleobacter sp. FUKU-NW-11.</title>
        <authorList>
            <person name="Hahn M.W."/>
        </authorList>
    </citation>
    <scope>NUCLEOTIDE SEQUENCE [LARGE SCALE GENOMIC DNA]</scope>
    <source>
        <strain evidence="12">FUKU-NW11</strain>
    </source>
</reference>
<dbReference type="CDD" id="cd00075">
    <property type="entry name" value="HATPase"/>
    <property type="match status" value="1"/>
</dbReference>
<dbReference type="PANTHER" id="PTHR42878:SF7">
    <property type="entry name" value="SENSOR HISTIDINE KINASE GLRK"/>
    <property type="match status" value="1"/>
</dbReference>
<sequence>MELMNQLLFGIFGLILFGIFLTVQVDNQLHNSLESSLFWRYTVLLRSIAYFFWFLIPFFGSVCLLPANYLYIASVVLLALFLSGWNAPIKRSVMYILAIGYVIFCFVFLHFFLKENSFVARVNTVAGTQIPLMIWEFFSIAYYLRKKRDYVVGVLIFFLALQVTAYSLRIITVNRSPHLSIQNIVNADLLSSMMSWTSNGINVIVYILINAYLYRRLWKKERESIYKYDIASKERTRIQELLVEREKLVSYLLKSNKTASTGALAASLAHELSQPLGASLLNAQHLKSLMDRNVVKLDLEKDIVNSIEADTRRAGQIIRSLRALFSGDAITLERIDLIGLVYSIAQLVEPECRGSNIELLIEMPERCYINANSIEIHQAILNVLNNAIQSLKSKNNIEKKHILIAINLQGEQVTINISDNGPGVPIEREHSLFELLDSQKESGMGLGLWLCKHIMTRHGGDIFYKRGSNAGATFSLVFPPPIPVDDLRI</sequence>
<dbReference type="EC" id="2.7.13.3" evidence="2"/>
<keyword evidence="4" id="KW-0808">Transferase</keyword>
<dbReference type="Gene3D" id="1.10.287.130">
    <property type="match status" value="1"/>
</dbReference>
<dbReference type="InterPro" id="IPR005467">
    <property type="entry name" value="His_kinase_dom"/>
</dbReference>
<dbReference type="InterPro" id="IPR004358">
    <property type="entry name" value="Sig_transdc_His_kin-like_C"/>
</dbReference>
<keyword evidence="9" id="KW-0472">Membrane</keyword>
<evidence type="ECO:0000256" key="7">
    <source>
        <dbReference type="ARBA" id="ARBA00022840"/>
    </source>
</evidence>
<dbReference type="SUPFAM" id="SSF55874">
    <property type="entry name" value="ATPase domain of HSP90 chaperone/DNA topoisomerase II/histidine kinase"/>
    <property type="match status" value="1"/>
</dbReference>
<evidence type="ECO:0000256" key="3">
    <source>
        <dbReference type="ARBA" id="ARBA00022553"/>
    </source>
</evidence>
<evidence type="ECO:0000256" key="4">
    <source>
        <dbReference type="ARBA" id="ARBA00022679"/>
    </source>
</evidence>
<evidence type="ECO:0000256" key="9">
    <source>
        <dbReference type="SAM" id="Phobius"/>
    </source>
</evidence>
<name>A0ABX9F9T6_9BURK</name>
<feature type="domain" description="Histidine kinase" evidence="10">
    <location>
        <begin position="267"/>
        <end position="482"/>
    </location>
</feature>
<keyword evidence="6" id="KW-0418">Kinase</keyword>
<dbReference type="SMART" id="SM00388">
    <property type="entry name" value="HisKA"/>
    <property type="match status" value="1"/>
</dbReference>
<evidence type="ECO:0000259" key="10">
    <source>
        <dbReference type="PROSITE" id="PS50109"/>
    </source>
</evidence>
<keyword evidence="8" id="KW-0902">Two-component regulatory system</keyword>
<feature type="transmembrane region" description="Helical" evidence="9">
    <location>
        <begin position="93"/>
        <end position="113"/>
    </location>
</feature>
<feature type="transmembrane region" description="Helical" evidence="9">
    <location>
        <begin position="193"/>
        <end position="214"/>
    </location>
</feature>
<evidence type="ECO:0000256" key="8">
    <source>
        <dbReference type="ARBA" id="ARBA00023012"/>
    </source>
</evidence>
<feature type="transmembrane region" description="Helical" evidence="9">
    <location>
        <begin position="151"/>
        <end position="173"/>
    </location>
</feature>
<dbReference type="Pfam" id="PF02518">
    <property type="entry name" value="HATPase_c"/>
    <property type="match status" value="1"/>
</dbReference>
<keyword evidence="9" id="KW-1133">Transmembrane helix</keyword>
<dbReference type="InterPro" id="IPR036890">
    <property type="entry name" value="HATPase_C_sf"/>
</dbReference>
<feature type="transmembrane region" description="Helical" evidence="9">
    <location>
        <begin position="6"/>
        <end position="25"/>
    </location>
</feature>
<keyword evidence="9" id="KW-0812">Transmembrane</keyword>
<dbReference type="InterPro" id="IPR036097">
    <property type="entry name" value="HisK_dim/P_sf"/>
</dbReference>